<feature type="signal peptide" evidence="4">
    <location>
        <begin position="1"/>
        <end position="27"/>
    </location>
</feature>
<feature type="chain" id="PRO_5044774395" description="UDP-glucuronosyltransferase" evidence="4">
    <location>
        <begin position="28"/>
        <end position="415"/>
    </location>
</feature>
<evidence type="ECO:0000256" key="3">
    <source>
        <dbReference type="ARBA" id="ARBA00022679"/>
    </source>
</evidence>
<dbReference type="InterPro" id="IPR050271">
    <property type="entry name" value="UDP-glycosyltransferase"/>
</dbReference>
<protein>
    <recommendedName>
        <fullName evidence="7">UDP-glucuronosyltransferase</fullName>
    </recommendedName>
</protein>
<proteinExistence type="inferred from homology"/>
<dbReference type="AlphaFoldDB" id="A0ABD2PDT9"/>
<dbReference type="PANTHER" id="PTHR48043">
    <property type="entry name" value="EG:EG0003.4 PROTEIN-RELATED"/>
    <property type="match status" value="1"/>
</dbReference>
<comment type="caution">
    <text evidence="5">The sequence shown here is derived from an EMBL/GenBank/DDBJ whole genome shotgun (WGS) entry which is preliminary data.</text>
</comment>
<dbReference type="CDD" id="cd03784">
    <property type="entry name" value="GT1_Gtf-like"/>
    <property type="match status" value="1"/>
</dbReference>
<keyword evidence="3" id="KW-0808">Transferase</keyword>
<keyword evidence="4" id="KW-0732">Signal</keyword>
<name>A0ABD2PDT9_9CUCU</name>
<dbReference type="SUPFAM" id="SSF53756">
    <property type="entry name" value="UDP-Glycosyltransferase/glycogen phosphorylase"/>
    <property type="match status" value="1"/>
</dbReference>
<dbReference type="Gene3D" id="3.40.50.2000">
    <property type="entry name" value="Glycogen Phosphorylase B"/>
    <property type="match status" value="1"/>
</dbReference>
<gene>
    <name evidence="5" type="ORF">HHI36_003570</name>
</gene>
<dbReference type="FunFam" id="3.40.50.2000:FF:000050">
    <property type="entry name" value="UDP-glucuronosyltransferase"/>
    <property type="match status" value="1"/>
</dbReference>
<evidence type="ECO:0000313" key="6">
    <source>
        <dbReference type="Proteomes" id="UP001516400"/>
    </source>
</evidence>
<comment type="similarity">
    <text evidence="1">Belongs to the UDP-glycosyltransferase family.</text>
</comment>
<dbReference type="GO" id="GO:0016757">
    <property type="term" value="F:glycosyltransferase activity"/>
    <property type="evidence" value="ECO:0007669"/>
    <property type="project" value="UniProtKB-KW"/>
</dbReference>
<evidence type="ECO:0000256" key="1">
    <source>
        <dbReference type="ARBA" id="ARBA00009995"/>
    </source>
</evidence>
<reference evidence="5 6" key="1">
    <citation type="journal article" date="2021" name="BMC Biol.">
        <title>Horizontally acquired antibacterial genes associated with adaptive radiation of ladybird beetles.</title>
        <authorList>
            <person name="Li H.S."/>
            <person name="Tang X.F."/>
            <person name="Huang Y.H."/>
            <person name="Xu Z.Y."/>
            <person name="Chen M.L."/>
            <person name="Du X.Y."/>
            <person name="Qiu B.Y."/>
            <person name="Chen P.T."/>
            <person name="Zhang W."/>
            <person name="Slipinski A."/>
            <person name="Escalona H.E."/>
            <person name="Waterhouse R.M."/>
            <person name="Zwick A."/>
            <person name="Pang H."/>
        </authorList>
    </citation>
    <scope>NUCLEOTIDE SEQUENCE [LARGE SCALE GENOMIC DNA]</scope>
    <source>
        <strain evidence="5">SYSU2018</strain>
    </source>
</reference>
<keyword evidence="6" id="KW-1185">Reference proteome</keyword>
<accession>A0ABD2PDT9</accession>
<evidence type="ECO:0000313" key="5">
    <source>
        <dbReference type="EMBL" id="KAL3289132.1"/>
    </source>
</evidence>
<evidence type="ECO:0008006" key="7">
    <source>
        <dbReference type="Google" id="ProtNLM"/>
    </source>
</evidence>
<dbReference type="Pfam" id="PF00201">
    <property type="entry name" value="UDPGT"/>
    <property type="match status" value="1"/>
</dbReference>
<dbReference type="PANTHER" id="PTHR48043:SF159">
    <property type="entry name" value="EG:EG0003.4 PROTEIN-RELATED"/>
    <property type="match status" value="1"/>
</dbReference>
<organism evidence="5 6">
    <name type="scientific">Cryptolaemus montrouzieri</name>
    <dbReference type="NCBI Taxonomy" id="559131"/>
    <lineage>
        <taxon>Eukaryota</taxon>
        <taxon>Metazoa</taxon>
        <taxon>Ecdysozoa</taxon>
        <taxon>Arthropoda</taxon>
        <taxon>Hexapoda</taxon>
        <taxon>Insecta</taxon>
        <taxon>Pterygota</taxon>
        <taxon>Neoptera</taxon>
        <taxon>Endopterygota</taxon>
        <taxon>Coleoptera</taxon>
        <taxon>Polyphaga</taxon>
        <taxon>Cucujiformia</taxon>
        <taxon>Coccinelloidea</taxon>
        <taxon>Coccinellidae</taxon>
        <taxon>Scymninae</taxon>
        <taxon>Scymnini</taxon>
        <taxon>Cryptolaemus</taxon>
    </lineage>
</organism>
<dbReference type="InterPro" id="IPR002213">
    <property type="entry name" value="UDP_glucos_trans"/>
</dbReference>
<evidence type="ECO:0000256" key="2">
    <source>
        <dbReference type="ARBA" id="ARBA00022676"/>
    </source>
</evidence>
<dbReference type="Proteomes" id="UP001516400">
    <property type="component" value="Unassembled WGS sequence"/>
</dbReference>
<keyword evidence="2" id="KW-0328">Glycosyltransferase</keyword>
<sequence length="415" mass="46415">MFCCHKNKMYFTWLVLLTAILTYQVESAKILGIFWTFSRSQHLTGSALLKALAESGHEVHLLSSFDDDAKISNFKHELLEGLIVPDTSNLNASMISRMLNFVPILNRNVEVFWENNAVQKLIKTKPKYDAVIVMSFFNDYVLALPHYLKSPAIIYSSISSNRVNNKYVGNPNLIYGRDVLTDAPVTNFFGRLSVTCANIMLTIMEEYILAPSQNEYTKKYLPATPSVGELIKNVSLVLINSHFAIEPPRPYVPNMIQIGGFHSQIIKALPEDLQNYLDSAKYGAVLFSMGTVVKLGLNLRKEHLDIIMTGLRKIAPIKVLFKSEIEIPTAPRNVLVTKWLPQNGILAHPYIKIFISHGGLGSTTEAVYHGVPVLGIPFFSDQKTNIASVARAGFAISLKYDEMTQKLSTQPSENC</sequence>
<dbReference type="EMBL" id="JABFTP020000185">
    <property type="protein sequence ID" value="KAL3289132.1"/>
    <property type="molecule type" value="Genomic_DNA"/>
</dbReference>
<evidence type="ECO:0000256" key="4">
    <source>
        <dbReference type="SAM" id="SignalP"/>
    </source>
</evidence>